<dbReference type="InterPro" id="IPR018062">
    <property type="entry name" value="HTH_AraC-typ_CS"/>
</dbReference>
<dbReference type="InterPro" id="IPR037923">
    <property type="entry name" value="HTH-like"/>
</dbReference>
<keyword evidence="1" id="KW-0805">Transcription regulation</keyword>
<dbReference type="GO" id="GO:0043565">
    <property type="term" value="F:sequence-specific DNA binding"/>
    <property type="evidence" value="ECO:0007669"/>
    <property type="project" value="InterPro"/>
</dbReference>
<dbReference type="PROSITE" id="PS00041">
    <property type="entry name" value="HTH_ARAC_FAMILY_1"/>
    <property type="match status" value="1"/>
</dbReference>
<dbReference type="GO" id="GO:0003700">
    <property type="term" value="F:DNA-binding transcription factor activity"/>
    <property type="evidence" value="ECO:0007669"/>
    <property type="project" value="InterPro"/>
</dbReference>
<dbReference type="Proteomes" id="UP000824140">
    <property type="component" value="Unassembled WGS sequence"/>
</dbReference>
<reference evidence="5" key="2">
    <citation type="journal article" date="2021" name="PeerJ">
        <title>Extensive microbial diversity within the chicken gut microbiome revealed by metagenomics and culture.</title>
        <authorList>
            <person name="Gilroy R."/>
            <person name="Ravi A."/>
            <person name="Getino M."/>
            <person name="Pursley I."/>
            <person name="Horton D.L."/>
            <person name="Alikhan N.F."/>
            <person name="Baker D."/>
            <person name="Gharbi K."/>
            <person name="Hall N."/>
            <person name="Watson M."/>
            <person name="Adriaenssens E.M."/>
            <person name="Foster-Nyarko E."/>
            <person name="Jarju S."/>
            <person name="Secka A."/>
            <person name="Antonio M."/>
            <person name="Oren A."/>
            <person name="Chaudhuri R.R."/>
            <person name="La Ragione R."/>
            <person name="Hildebrand F."/>
            <person name="Pallen M.J."/>
        </authorList>
    </citation>
    <scope>NUCLEOTIDE SEQUENCE</scope>
    <source>
        <strain evidence="5">13766</strain>
    </source>
</reference>
<proteinExistence type="predicted"/>
<sequence length="312" mass="35657">MRGMLLPRIRHAMLSLLFPSVLDAGRGDIVHPYVHYARPDYPMPLCLVQFGMHVTTPSYGYGPAIRDHDLIHFVFRGRGNVTTAGRRFEVFAGQLFYLRRGAVSYYEANDEDPWYYAWIGFDGPWGDAILAESGLSEACPVAQIPDMPRCYALCEAMLKAFLSSGDYLAMTGLCYQLMDDLRQLTFPPPEQSVLPEIRRETADSWLNSVISKVEAGYRGDLSVQALADEAGVSRTHLTEEFKKVTGRSVKRYITELRMERAKMHMIRTKRSIQDIALDCGYSDPLFFSRMFKKYCGISPQEYRKQLSEKEHF</sequence>
<dbReference type="SUPFAM" id="SSF51215">
    <property type="entry name" value="Regulatory protein AraC"/>
    <property type="match status" value="1"/>
</dbReference>
<feature type="domain" description="HTH araC/xylS-type" evidence="4">
    <location>
        <begin position="207"/>
        <end position="305"/>
    </location>
</feature>
<gene>
    <name evidence="5" type="ORF">IAA84_04965</name>
</gene>
<evidence type="ECO:0000313" key="5">
    <source>
        <dbReference type="EMBL" id="HIS92350.1"/>
    </source>
</evidence>
<evidence type="ECO:0000256" key="1">
    <source>
        <dbReference type="ARBA" id="ARBA00023015"/>
    </source>
</evidence>
<dbReference type="Pfam" id="PF02311">
    <property type="entry name" value="AraC_binding"/>
    <property type="match status" value="1"/>
</dbReference>
<dbReference type="Pfam" id="PF12833">
    <property type="entry name" value="HTH_18"/>
    <property type="match status" value="1"/>
</dbReference>
<dbReference type="SMART" id="SM00342">
    <property type="entry name" value="HTH_ARAC"/>
    <property type="match status" value="1"/>
</dbReference>
<dbReference type="CDD" id="cd06986">
    <property type="entry name" value="cupin_MmsR-like_N"/>
    <property type="match status" value="1"/>
</dbReference>
<dbReference type="Gene3D" id="2.60.120.10">
    <property type="entry name" value="Jelly Rolls"/>
    <property type="match status" value="1"/>
</dbReference>
<dbReference type="PANTHER" id="PTHR43280">
    <property type="entry name" value="ARAC-FAMILY TRANSCRIPTIONAL REGULATOR"/>
    <property type="match status" value="1"/>
</dbReference>
<dbReference type="EMBL" id="DVJN01000097">
    <property type="protein sequence ID" value="HIS92350.1"/>
    <property type="molecule type" value="Genomic_DNA"/>
</dbReference>
<reference evidence="5" key="1">
    <citation type="submission" date="2020-10" db="EMBL/GenBank/DDBJ databases">
        <authorList>
            <person name="Gilroy R."/>
        </authorList>
    </citation>
    <scope>NUCLEOTIDE SEQUENCE</scope>
    <source>
        <strain evidence="5">13766</strain>
    </source>
</reference>
<dbReference type="PRINTS" id="PR00032">
    <property type="entry name" value="HTHARAC"/>
</dbReference>
<accession>A0A9D1K5T4</accession>
<protein>
    <submittedName>
        <fullName evidence="5">AraC family transcriptional regulator</fullName>
    </submittedName>
</protein>
<keyword evidence="2" id="KW-0238">DNA-binding</keyword>
<dbReference type="SUPFAM" id="SSF46689">
    <property type="entry name" value="Homeodomain-like"/>
    <property type="match status" value="2"/>
</dbReference>
<comment type="caution">
    <text evidence="5">The sequence shown here is derived from an EMBL/GenBank/DDBJ whole genome shotgun (WGS) entry which is preliminary data.</text>
</comment>
<evidence type="ECO:0000259" key="4">
    <source>
        <dbReference type="PROSITE" id="PS01124"/>
    </source>
</evidence>
<dbReference type="InterPro" id="IPR020449">
    <property type="entry name" value="Tscrpt_reg_AraC-type_HTH"/>
</dbReference>
<dbReference type="PROSITE" id="PS01124">
    <property type="entry name" value="HTH_ARAC_FAMILY_2"/>
    <property type="match status" value="1"/>
</dbReference>
<evidence type="ECO:0000313" key="6">
    <source>
        <dbReference type="Proteomes" id="UP000824140"/>
    </source>
</evidence>
<dbReference type="AlphaFoldDB" id="A0A9D1K5T4"/>
<dbReference type="InterPro" id="IPR018060">
    <property type="entry name" value="HTH_AraC"/>
</dbReference>
<organism evidence="5 6">
    <name type="scientific">Candidatus Alectryocaccomicrobium excrementavium</name>
    <dbReference type="NCBI Taxonomy" id="2840668"/>
    <lineage>
        <taxon>Bacteria</taxon>
        <taxon>Bacillati</taxon>
        <taxon>Bacillota</taxon>
        <taxon>Clostridia</taxon>
        <taxon>Candidatus Alectryocaccomicrobium</taxon>
    </lineage>
</organism>
<dbReference type="InterPro" id="IPR003313">
    <property type="entry name" value="AraC-bd"/>
</dbReference>
<evidence type="ECO:0000256" key="3">
    <source>
        <dbReference type="ARBA" id="ARBA00023163"/>
    </source>
</evidence>
<dbReference type="InterPro" id="IPR009057">
    <property type="entry name" value="Homeodomain-like_sf"/>
</dbReference>
<keyword evidence="3" id="KW-0804">Transcription</keyword>
<evidence type="ECO:0000256" key="2">
    <source>
        <dbReference type="ARBA" id="ARBA00023125"/>
    </source>
</evidence>
<dbReference type="Gene3D" id="1.10.10.60">
    <property type="entry name" value="Homeodomain-like"/>
    <property type="match status" value="2"/>
</dbReference>
<dbReference type="PANTHER" id="PTHR43280:SF2">
    <property type="entry name" value="HTH-TYPE TRANSCRIPTIONAL REGULATOR EXSA"/>
    <property type="match status" value="1"/>
</dbReference>
<dbReference type="InterPro" id="IPR014710">
    <property type="entry name" value="RmlC-like_jellyroll"/>
</dbReference>
<name>A0A9D1K5T4_9FIRM</name>